<evidence type="ECO:0000256" key="1">
    <source>
        <dbReference type="SAM" id="MobiDB-lite"/>
    </source>
</evidence>
<organism evidence="2 3">
    <name type="scientific">Tremella mesenterica</name>
    <name type="common">Jelly fungus</name>
    <dbReference type="NCBI Taxonomy" id="5217"/>
    <lineage>
        <taxon>Eukaryota</taxon>
        <taxon>Fungi</taxon>
        <taxon>Dikarya</taxon>
        <taxon>Basidiomycota</taxon>
        <taxon>Agaricomycotina</taxon>
        <taxon>Tremellomycetes</taxon>
        <taxon>Tremellales</taxon>
        <taxon>Tremellaceae</taxon>
        <taxon>Tremella</taxon>
    </lineage>
</organism>
<proteinExistence type="predicted"/>
<evidence type="ECO:0000313" key="2">
    <source>
        <dbReference type="EMBL" id="RXK35696.1"/>
    </source>
</evidence>
<dbReference type="InParanoid" id="A0A4Q1BD00"/>
<gene>
    <name evidence="2" type="ORF">M231_07069</name>
</gene>
<comment type="caution">
    <text evidence="2">The sequence shown here is derived from an EMBL/GenBank/DDBJ whole genome shotgun (WGS) entry which is preliminary data.</text>
</comment>
<accession>A0A4Q1BD00</accession>
<dbReference type="EMBL" id="SDIL01000126">
    <property type="protein sequence ID" value="RXK35696.1"/>
    <property type="molecule type" value="Genomic_DNA"/>
</dbReference>
<evidence type="ECO:0000313" key="3">
    <source>
        <dbReference type="Proteomes" id="UP000289152"/>
    </source>
</evidence>
<dbReference type="Proteomes" id="UP000289152">
    <property type="component" value="Unassembled WGS sequence"/>
</dbReference>
<reference evidence="2 3" key="1">
    <citation type="submission" date="2016-06" db="EMBL/GenBank/DDBJ databases">
        <title>Evolution of pathogenesis and genome organization in the Tremellales.</title>
        <authorList>
            <person name="Cuomo C."/>
            <person name="Litvintseva A."/>
            <person name="Heitman J."/>
            <person name="Chen Y."/>
            <person name="Sun S."/>
            <person name="Springer D."/>
            <person name="Dromer F."/>
            <person name="Young S."/>
            <person name="Zeng Q."/>
            <person name="Chapman S."/>
            <person name="Gujja S."/>
            <person name="Saif S."/>
            <person name="Birren B."/>
        </authorList>
    </citation>
    <scope>NUCLEOTIDE SEQUENCE [LARGE SCALE GENOMIC DNA]</scope>
    <source>
        <strain evidence="2 3">ATCC 28783</strain>
    </source>
</reference>
<dbReference type="VEuPathDB" id="FungiDB:TREMEDRAFT_62941"/>
<name>A0A4Q1BD00_TREME</name>
<dbReference type="AlphaFoldDB" id="A0A4Q1BD00"/>
<sequence>MQASSSNQTSLHPEATPCRVVRIKLIADLRAISQFTRNSLLSTFTHPSVSAFPDRITLWMSHMDDIDQNLQRYAELTLHLKPDSLYSSSRQKTSFIPNKPSDSTSASNNVQTPQTPADLLELALSALQIPSVPGSTPARNQRMNSRIQVITRKLKALDQLESQGITHVWEEQLGRSETDCVEQYWQKRNEFVNEEVLRVTNPIAMGEEGEEVWGEEGGEISWSDCLQQGNEIDYTDGQIWEDYQNSFPQNQFDGVE</sequence>
<feature type="region of interest" description="Disordered" evidence="1">
    <location>
        <begin position="89"/>
        <end position="113"/>
    </location>
</feature>
<protein>
    <submittedName>
        <fullName evidence="2">Uncharacterized protein</fullName>
    </submittedName>
</protein>
<keyword evidence="3" id="KW-1185">Reference proteome</keyword>